<evidence type="ECO:0000259" key="3">
    <source>
        <dbReference type="Pfam" id="PF01609"/>
    </source>
</evidence>
<evidence type="ECO:0000256" key="2">
    <source>
        <dbReference type="SAM" id="SignalP"/>
    </source>
</evidence>
<keyword evidence="5" id="KW-1185">Reference proteome</keyword>
<keyword evidence="2" id="KW-0732">Signal</keyword>
<feature type="signal peptide" evidence="2">
    <location>
        <begin position="1"/>
        <end position="23"/>
    </location>
</feature>
<dbReference type="GO" id="GO:0004803">
    <property type="term" value="F:transposase activity"/>
    <property type="evidence" value="ECO:0007669"/>
    <property type="project" value="InterPro"/>
</dbReference>
<proteinExistence type="predicted"/>
<dbReference type="AlphaFoldDB" id="A0A7W2D3K2"/>
<gene>
    <name evidence="4" type="ORF">H1V43_21185</name>
</gene>
<name>A0A7W2D3K2_9ACTN</name>
<sequence>MGGRKRHLVVDCLGLVLAVAVSAASVQDRGAAQPLLERLRTMYFSIRLVWADGSLRPDRVAPQHHLLSGAPGRRVLPRPGRLGPASPAFRRRCQGRPVPRGRPAYPYESVRVH</sequence>
<accession>A0A7W2D3K2</accession>
<dbReference type="InterPro" id="IPR002559">
    <property type="entry name" value="Transposase_11"/>
</dbReference>
<dbReference type="EMBL" id="JACEQY010000023">
    <property type="protein sequence ID" value="MBA4863830.1"/>
    <property type="molecule type" value="Genomic_DNA"/>
</dbReference>
<feature type="domain" description="Transposase IS4-like" evidence="3">
    <location>
        <begin position="3"/>
        <end position="53"/>
    </location>
</feature>
<feature type="region of interest" description="Disordered" evidence="1">
    <location>
        <begin position="69"/>
        <end position="113"/>
    </location>
</feature>
<organism evidence="4 5">
    <name type="scientific">Streptomyces himalayensis subsp. aureolus</name>
    <dbReference type="NCBI Taxonomy" id="2758039"/>
    <lineage>
        <taxon>Bacteria</taxon>
        <taxon>Bacillati</taxon>
        <taxon>Actinomycetota</taxon>
        <taxon>Actinomycetes</taxon>
        <taxon>Kitasatosporales</taxon>
        <taxon>Streptomycetaceae</taxon>
        <taxon>Streptomyces</taxon>
        <taxon>Streptomyces himalayensis</taxon>
    </lineage>
</organism>
<evidence type="ECO:0000313" key="5">
    <source>
        <dbReference type="Proteomes" id="UP000586976"/>
    </source>
</evidence>
<evidence type="ECO:0000313" key="4">
    <source>
        <dbReference type="EMBL" id="MBA4863830.1"/>
    </source>
</evidence>
<dbReference type="GO" id="GO:0003677">
    <property type="term" value="F:DNA binding"/>
    <property type="evidence" value="ECO:0007669"/>
    <property type="project" value="InterPro"/>
</dbReference>
<feature type="chain" id="PRO_5030877436" evidence="2">
    <location>
        <begin position="24"/>
        <end position="113"/>
    </location>
</feature>
<dbReference type="Proteomes" id="UP000586976">
    <property type="component" value="Unassembled WGS sequence"/>
</dbReference>
<protein>
    <submittedName>
        <fullName evidence="4">Transposase</fullName>
    </submittedName>
</protein>
<evidence type="ECO:0000256" key="1">
    <source>
        <dbReference type="SAM" id="MobiDB-lite"/>
    </source>
</evidence>
<comment type="caution">
    <text evidence="4">The sequence shown here is derived from an EMBL/GenBank/DDBJ whole genome shotgun (WGS) entry which is preliminary data.</text>
</comment>
<dbReference type="Pfam" id="PF01609">
    <property type="entry name" value="DDE_Tnp_1"/>
    <property type="match status" value="1"/>
</dbReference>
<feature type="compositionally biased region" description="Low complexity" evidence="1">
    <location>
        <begin position="69"/>
        <end position="85"/>
    </location>
</feature>
<dbReference type="GO" id="GO:0006313">
    <property type="term" value="P:DNA transposition"/>
    <property type="evidence" value="ECO:0007669"/>
    <property type="project" value="InterPro"/>
</dbReference>
<reference evidence="4 5" key="1">
    <citation type="submission" date="2020-07" db="EMBL/GenBank/DDBJ databases">
        <title>Streptomyces isolated from Indian soil.</title>
        <authorList>
            <person name="Mandal S."/>
            <person name="Maiti P.K."/>
        </authorList>
    </citation>
    <scope>NUCLEOTIDE SEQUENCE [LARGE SCALE GENOMIC DNA]</scope>
    <source>
        <strain evidence="4 5">PSKA54</strain>
    </source>
</reference>
<dbReference type="RefSeq" id="WP_181865529.1">
    <property type="nucleotide sequence ID" value="NZ_JACEQY010000023.1"/>
</dbReference>